<dbReference type="Gene3D" id="3.40.50.12780">
    <property type="entry name" value="N-terminal domain of ligase-like"/>
    <property type="match status" value="1"/>
</dbReference>
<dbReference type="InterPro" id="IPR042099">
    <property type="entry name" value="ANL_N_sf"/>
</dbReference>
<keyword evidence="3" id="KW-0436">Ligase</keyword>
<feature type="domain" description="AMP-binding enzyme C-terminal" evidence="2">
    <location>
        <begin position="415"/>
        <end position="489"/>
    </location>
</feature>
<dbReference type="Proteomes" id="UP000294937">
    <property type="component" value="Unassembled WGS sequence"/>
</dbReference>
<accession>A0A4R3L840</accession>
<name>A0A4R3L840_9BACL</name>
<dbReference type="AlphaFoldDB" id="A0A4R3L840"/>
<dbReference type="Gene3D" id="3.30.300.30">
    <property type="match status" value="1"/>
</dbReference>
<dbReference type="InterPro" id="IPR045851">
    <property type="entry name" value="AMP-bd_C_sf"/>
</dbReference>
<evidence type="ECO:0000259" key="1">
    <source>
        <dbReference type="Pfam" id="PF00501"/>
    </source>
</evidence>
<feature type="domain" description="AMP-dependent synthetase/ligase" evidence="1">
    <location>
        <begin position="15"/>
        <end position="365"/>
    </location>
</feature>
<dbReference type="SUPFAM" id="SSF56801">
    <property type="entry name" value="Acetyl-CoA synthetase-like"/>
    <property type="match status" value="1"/>
</dbReference>
<protein>
    <submittedName>
        <fullName evidence="3">Acyl-CoA synthetase (AMP-forming)/AMP-acid ligase II</fullName>
    </submittedName>
</protein>
<evidence type="ECO:0000259" key="2">
    <source>
        <dbReference type="Pfam" id="PF13193"/>
    </source>
</evidence>
<gene>
    <name evidence="3" type="ORF">EDD58_102547</name>
</gene>
<proteinExistence type="predicted"/>
<evidence type="ECO:0000313" key="3">
    <source>
        <dbReference type="EMBL" id="TCS95963.1"/>
    </source>
</evidence>
<dbReference type="PANTHER" id="PTHR24096:SF267">
    <property type="entry name" value="MALONATE--COA LIGASE ACSF3, MITOCHONDRIAL"/>
    <property type="match status" value="1"/>
</dbReference>
<evidence type="ECO:0000313" key="4">
    <source>
        <dbReference type="Proteomes" id="UP000294937"/>
    </source>
</evidence>
<sequence length="500" mass="56086">MYTLGQILKHRTYLTPELEGLVGPTQRFTYKEYNNRVNHLAHYLLSLQVKRGDRVVILCTTNFWNPMILFAAAKIGAIAVPLNWRLNSRELVPFIEDAKPKVLFYDEEFGDVLSHLKQASYLERSVRVGQGEEIDPVFEQFIVTGPDTEPEVEIHADDPVVLAYTSGTTDTPKGVLLSHSNFYSASAYISVSLGTSQGGKYLFCSPLFHSSGLNSLVSAVVQGKTVVCMPRFHPEKVWDIIERERITIVYGAPIILKMMLSTFKNRERDLSQLQMVFSGGTFLPQELIDEYFNIGIPLSNVYGATEFTGAISVWSPVMGMEKSGSVGKVVNGEFKIVDPETKKELAIGETGEIALKSPSVFLGYWENSEATHRVKQDGWLYTGDAGYVDSDGFLYIVDRYKEAIRFALETVYPSEVEKVIKRIEAVQDVALVGISDPNLGEIPRAYVELKEGASLSEQDVLSYCHERMARFKVQEVTFIDELPRNGAGKILKRFLRDLDS</sequence>
<reference evidence="3 4" key="1">
    <citation type="submission" date="2019-03" db="EMBL/GenBank/DDBJ databases">
        <title>Genomic Encyclopedia of Type Strains, Phase IV (KMG-IV): sequencing the most valuable type-strain genomes for metagenomic binning, comparative biology and taxonomic classification.</title>
        <authorList>
            <person name="Goeker M."/>
        </authorList>
    </citation>
    <scope>NUCLEOTIDE SEQUENCE [LARGE SCALE GENOMIC DNA]</scope>
    <source>
        <strain evidence="3 4">DSM 45707</strain>
    </source>
</reference>
<dbReference type="GO" id="GO:0016405">
    <property type="term" value="F:CoA-ligase activity"/>
    <property type="evidence" value="ECO:0007669"/>
    <property type="project" value="TreeGrafter"/>
</dbReference>
<dbReference type="PANTHER" id="PTHR24096">
    <property type="entry name" value="LONG-CHAIN-FATTY-ACID--COA LIGASE"/>
    <property type="match status" value="1"/>
</dbReference>
<dbReference type="InterPro" id="IPR000873">
    <property type="entry name" value="AMP-dep_synth/lig_dom"/>
</dbReference>
<dbReference type="EMBL" id="SMAG01000002">
    <property type="protein sequence ID" value="TCS95963.1"/>
    <property type="molecule type" value="Genomic_DNA"/>
</dbReference>
<dbReference type="RefSeq" id="WP_131923920.1">
    <property type="nucleotide sequence ID" value="NZ_SMAG01000002.1"/>
</dbReference>
<dbReference type="InterPro" id="IPR025110">
    <property type="entry name" value="AMP-bd_C"/>
</dbReference>
<dbReference type="Pfam" id="PF00501">
    <property type="entry name" value="AMP-binding"/>
    <property type="match status" value="1"/>
</dbReference>
<organism evidence="3 4">
    <name type="scientific">Hazenella coriacea</name>
    <dbReference type="NCBI Taxonomy" id="1179467"/>
    <lineage>
        <taxon>Bacteria</taxon>
        <taxon>Bacillati</taxon>
        <taxon>Bacillota</taxon>
        <taxon>Bacilli</taxon>
        <taxon>Bacillales</taxon>
        <taxon>Thermoactinomycetaceae</taxon>
        <taxon>Hazenella</taxon>
    </lineage>
</organism>
<dbReference type="OrthoDB" id="9803968at2"/>
<comment type="caution">
    <text evidence="3">The sequence shown here is derived from an EMBL/GenBank/DDBJ whole genome shotgun (WGS) entry which is preliminary data.</text>
</comment>
<dbReference type="Pfam" id="PF13193">
    <property type="entry name" value="AMP-binding_C"/>
    <property type="match status" value="1"/>
</dbReference>
<keyword evidence="4" id="KW-1185">Reference proteome</keyword>